<organism evidence="1 2">
    <name type="scientific">Rhizoctonia solani</name>
    <dbReference type="NCBI Taxonomy" id="456999"/>
    <lineage>
        <taxon>Eukaryota</taxon>
        <taxon>Fungi</taxon>
        <taxon>Dikarya</taxon>
        <taxon>Basidiomycota</taxon>
        <taxon>Agaricomycotina</taxon>
        <taxon>Agaricomycetes</taxon>
        <taxon>Cantharellales</taxon>
        <taxon>Ceratobasidiaceae</taxon>
        <taxon>Rhizoctonia</taxon>
    </lineage>
</organism>
<comment type="caution">
    <text evidence="1">The sequence shown here is derived from an EMBL/GenBank/DDBJ whole genome shotgun (WGS) entry which is preliminary data.</text>
</comment>
<protein>
    <submittedName>
        <fullName evidence="1">Uncharacterized protein</fullName>
    </submittedName>
</protein>
<dbReference type="EMBL" id="CAJMWZ010000903">
    <property type="protein sequence ID" value="CAE6427943.1"/>
    <property type="molecule type" value="Genomic_DNA"/>
</dbReference>
<gene>
    <name evidence="1" type="ORF">RDB_LOCUS16714</name>
</gene>
<evidence type="ECO:0000313" key="2">
    <source>
        <dbReference type="Proteomes" id="UP000663850"/>
    </source>
</evidence>
<dbReference type="AlphaFoldDB" id="A0A8H3ANL3"/>
<proteinExistence type="predicted"/>
<sequence>MKLTNYYTSVDRSRLTLRPMHTVDELLRQSKYQLQQALPQIHSEYRSNTPLPKDKPEKRERKHQMEGIILCSLCPTCRAWRWLRVYSMLPRLCGLPTDKDTAGCPAVIPETY</sequence>
<reference evidence="1" key="1">
    <citation type="submission" date="2021-01" db="EMBL/GenBank/DDBJ databases">
        <authorList>
            <person name="Kaushik A."/>
        </authorList>
    </citation>
    <scope>NUCLEOTIDE SEQUENCE</scope>
    <source>
        <strain evidence="1">Type strain: AG8-Rh-89/</strain>
    </source>
</reference>
<evidence type="ECO:0000313" key="1">
    <source>
        <dbReference type="EMBL" id="CAE6427943.1"/>
    </source>
</evidence>
<accession>A0A8H3ANL3</accession>
<name>A0A8H3ANL3_9AGAM</name>
<dbReference type="Proteomes" id="UP000663850">
    <property type="component" value="Unassembled WGS sequence"/>
</dbReference>